<feature type="non-terminal residue" evidence="1">
    <location>
        <position position="155"/>
    </location>
</feature>
<gene>
    <name evidence="1" type="ORF">CDAUBV1_LOCUS17365</name>
</gene>
<proteinExistence type="predicted"/>
<dbReference type="Proteomes" id="UP001497525">
    <property type="component" value="Unassembled WGS sequence"/>
</dbReference>
<protein>
    <submittedName>
        <fullName evidence="1">Uncharacterized protein</fullName>
    </submittedName>
</protein>
<evidence type="ECO:0000313" key="2">
    <source>
        <dbReference type="Proteomes" id="UP001497525"/>
    </source>
</evidence>
<comment type="caution">
    <text evidence="1">The sequence shown here is derived from an EMBL/GenBank/DDBJ whole genome shotgun (WGS) entry which is preliminary data.</text>
</comment>
<dbReference type="EMBL" id="CAXLJL010000948">
    <property type="protein sequence ID" value="CAL5142086.1"/>
    <property type="molecule type" value="Genomic_DNA"/>
</dbReference>
<evidence type="ECO:0000313" key="1">
    <source>
        <dbReference type="EMBL" id="CAL5142086.1"/>
    </source>
</evidence>
<dbReference type="AlphaFoldDB" id="A0AAV2U0C1"/>
<accession>A0AAV2U0C1</accession>
<name>A0AAV2U0C1_CALDB</name>
<organism evidence="1 2">
    <name type="scientific">Calicophoron daubneyi</name>
    <name type="common">Rumen fluke</name>
    <name type="synonym">Paramphistomum daubneyi</name>
    <dbReference type="NCBI Taxonomy" id="300641"/>
    <lineage>
        <taxon>Eukaryota</taxon>
        <taxon>Metazoa</taxon>
        <taxon>Spiralia</taxon>
        <taxon>Lophotrochozoa</taxon>
        <taxon>Platyhelminthes</taxon>
        <taxon>Trematoda</taxon>
        <taxon>Digenea</taxon>
        <taxon>Plagiorchiida</taxon>
        <taxon>Pronocephalata</taxon>
        <taxon>Paramphistomoidea</taxon>
        <taxon>Paramphistomidae</taxon>
        <taxon>Calicophoron</taxon>
    </lineage>
</organism>
<reference evidence="1" key="1">
    <citation type="submission" date="2024-06" db="EMBL/GenBank/DDBJ databases">
        <authorList>
            <person name="Liu X."/>
            <person name="Lenzi L."/>
            <person name="Haldenby T S."/>
            <person name="Uol C."/>
        </authorList>
    </citation>
    <scope>NUCLEOTIDE SEQUENCE</scope>
</reference>
<sequence length="155" mass="17721">MRSTERTFPSIYTMLPDPRLFGPDKYLIRTPKANYSAHDYKKLFHDIHHDIGYEIWRNATMDMDALSEPTGVDNMYCIYSSALSTTEELHYSKPTGRGAPFPDQIPDLTFGDGDGTLSRAQEIQFLPKLSILACTLMCNLWWFSFYYGSGAEAVR</sequence>